<feature type="active site" evidence="3">
    <location>
        <position position="159"/>
    </location>
</feature>
<proteinExistence type="inferred from homology"/>
<reference evidence="5 6" key="1">
    <citation type="submission" date="2018-06" db="EMBL/GenBank/DDBJ databases">
        <title>Genomic Encyclopedia of Type Strains, Phase IV (KMG-IV): sequencing the most valuable type-strain genomes for metagenomic binning, comparative biology and taxonomic classification.</title>
        <authorList>
            <person name="Goeker M."/>
        </authorList>
    </citation>
    <scope>NUCLEOTIDE SEQUENCE [LARGE SCALE GENOMIC DNA]</scope>
    <source>
        <strain evidence="5 6">DSM 45521</strain>
    </source>
</reference>
<dbReference type="Pfam" id="PF07859">
    <property type="entry name" value="Abhydrolase_3"/>
    <property type="match status" value="1"/>
</dbReference>
<dbReference type="Gene3D" id="3.40.50.1820">
    <property type="entry name" value="alpha/beta hydrolase"/>
    <property type="match status" value="1"/>
</dbReference>
<dbReference type="PANTHER" id="PTHR48081:SF8">
    <property type="entry name" value="ALPHA_BETA HYDROLASE FOLD-3 DOMAIN-CONTAINING PROTEIN-RELATED"/>
    <property type="match status" value="1"/>
</dbReference>
<keyword evidence="2" id="KW-0378">Hydrolase</keyword>
<dbReference type="PANTHER" id="PTHR48081">
    <property type="entry name" value="AB HYDROLASE SUPERFAMILY PROTEIN C4A8.06C"/>
    <property type="match status" value="1"/>
</dbReference>
<dbReference type="InterPro" id="IPR050300">
    <property type="entry name" value="GDXG_lipolytic_enzyme"/>
</dbReference>
<evidence type="ECO:0000259" key="4">
    <source>
        <dbReference type="Pfam" id="PF07859"/>
    </source>
</evidence>
<evidence type="ECO:0000313" key="6">
    <source>
        <dbReference type="Proteomes" id="UP000247591"/>
    </source>
</evidence>
<accession>A0A318RDP6</accession>
<dbReference type="Proteomes" id="UP000247591">
    <property type="component" value="Unassembled WGS sequence"/>
</dbReference>
<dbReference type="InterPro" id="IPR029058">
    <property type="entry name" value="AB_hydrolase_fold"/>
</dbReference>
<comment type="similarity">
    <text evidence="1">Belongs to the 'GDXG' lipolytic enzyme family.</text>
</comment>
<evidence type="ECO:0000256" key="3">
    <source>
        <dbReference type="PROSITE-ProRule" id="PRU10038"/>
    </source>
</evidence>
<sequence>MTALDPQVAQLLNDLAAKPRAQPGDESIAAYRQAGESLVALAGPPNEHCEVDDIIIPVREGAVAARRYRPSGSTAQRLPGVMYTHGGGFVRGSLDSHDRLCRELCVQGGLIVVSIAYHLAPENQFPRAHNDALDTFAWLTEHAIELGIDADSLAVAGDSSGASLAVAVANARRTQGAPVKAQGLLCPALDATMGSDSIERYGEGPFLTRMALQWSYDLYVPNAGDRQSPLASPVLARSLEGSPPAVIISAQVDPVADDARRYGEKLTAAGVSVHSEEYPGMPHSFVLLAGVLDKGEHAIASFASGLAGLLR</sequence>
<dbReference type="RefSeq" id="WP_110473085.1">
    <property type="nucleotide sequence ID" value="NZ_QJSP01000037.1"/>
</dbReference>
<organism evidence="5 6">
    <name type="scientific">Williamsia limnetica</name>
    <dbReference type="NCBI Taxonomy" id="882452"/>
    <lineage>
        <taxon>Bacteria</taxon>
        <taxon>Bacillati</taxon>
        <taxon>Actinomycetota</taxon>
        <taxon>Actinomycetes</taxon>
        <taxon>Mycobacteriales</taxon>
        <taxon>Nocardiaceae</taxon>
        <taxon>Williamsia</taxon>
    </lineage>
</organism>
<keyword evidence="6" id="KW-1185">Reference proteome</keyword>
<gene>
    <name evidence="5" type="ORF">DFR67_1379</name>
</gene>
<comment type="caution">
    <text evidence="5">The sequence shown here is derived from an EMBL/GenBank/DDBJ whole genome shotgun (WGS) entry which is preliminary data.</text>
</comment>
<dbReference type="PROSITE" id="PS01174">
    <property type="entry name" value="LIPASE_GDXG_SER"/>
    <property type="match status" value="1"/>
</dbReference>
<evidence type="ECO:0000256" key="1">
    <source>
        <dbReference type="ARBA" id="ARBA00010515"/>
    </source>
</evidence>
<dbReference type="InterPro" id="IPR033140">
    <property type="entry name" value="Lipase_GDXG_put_SER_AS"/>
</dbReference>
<feature type="domain" description="Alpha/beta hydrolase fold-3" evidence="4">
    <location>
        <begin position="81"/>
        <end position="286"/>
    </location>
</feature>
<evidence type="ECO:0000313" key="5">
    <source>
        <dbReference type="EMBL" id="PYE11149.1"/>
    </source>
</evidence>
<dbReference type="SUPFAM" id="SSF53474">
    <property type="entry name" value="alpha/beta-Hydrolases"/>
    <property type="match status" value="1"/>
</dbReference>
<evidence type="ECO:0000256" key="2">
    <source>
        <dbReference type="ARBA" id="ARBA00022801"/>
    </source>
</evidence>
<protein>
    <submittedName>
        <fullName evidence="5">Acetyl esterase</fullName>
    </submittedName>
</protein>
<name>A0A318RDP6_WILLI</name>
<dbReference type="EMBL" id="QJSP01000037">
    <property type="protein sequence ID" value="PYE11149.1"/>
    <property type="molecule type" value="Genomic_DNA"/>
</dbReference>
<dbReference type="InterPro" id="IPR013094">
    <property type="entry name" value="AB_hydrolase_3"/>
</dbReference>
<dbReference type="OrthoDB" id="3181909at2"/>
<dbReference type="AlphaFoldDB" id="A0A318RDP6"/>
<dbReference type="GO" id="GO:0016787">
    <property type="term" value="F:hydrolase activity"/>
    <property type="evidence" value="ECO:0007669"/>
    <property type="project" value="UniProtKB-KW"/>
</dbReference>